<protein>
    <submittedName>
        <fullName evidence="2">Uncharacterized protein</fullName>
    </submittedName>
</protein>
<accession>A0A6A5X8H0</accession>
<gene>
    <name evidence="2" type="ORF">BU24DRAFT_85563</name>
</gene>
<keyword evidence="3" id="KW-1185">Reference proteome</keyword>
<evidence type="ECO:0000313" key="2">
    <source>
        <dbReference type="EMBL" id="KAF2009242.1"/>
    </source>
</evidence>
<dbReference type="EMBL" id="ML978079">
    <property type="protein sequence ID" value="KAF2009242.1"/>
    <property type="molecule type" value="Genomic_DNA"/>
</dbReference>
<reference evidence="2" key="1">
    <citation type="journal article" date="2020" name="Stud. Mycol.">
        <title>101 Dothideomycetes genomes: a test case for predicting lifestyles and emergence of pathogens.</title>
        <authorList>
            <person name="Haridas S."/>
            <person name="Albert R."/>
            <person name="Binder M."/>
            <person name="Bloem J."/>
            <person name="Labutti K."/>
            <person name="Salamov A."/>
            <person name="Andreopoulos B."/>
            <person name="Baker S."/>
            <person name="Barry K."/>
            <person name="Bills G."/>
            <person name="Bluhm B."/>
            <person name="Cannon C."/>
            <person name="Castanera R."/>
            <person name="Culley D."/>
            <person name="Daum C."/>
            <person name="Ezra D."/>
            <person name="Gonzalez J."/>
            <person name="Henrissat B."/>
            <person name="Kuo A."/>
            <person name="Liang C."/>
            <person name="Lipzen A."/>
            <person name="Lutzoni F."/>
            <person name="Magnuson J."/>
            <person name="Mondo S."/>
            <person name="Nolan M."/>
            <person name="Ohm R."/>
            <person name="Pangilinan J."/>
            <person name="Park H.-J."/>
            <person name="Ramirez L."/>
            <person name="Alfaro M."/>
            <person name="Sun H."/>
            <person name="Tritt A."/>
            <person name="Yoshinaga Y."/>
            <person name="Zwiers L.-H."/>
            <person name="Turgeon B."/>
            <person name="Goodwin S."/>
            <person name="Spatafora J."/>
            <person name="Crous P."/>
            <person name="Grigoriev I."/>
        </authorList>
    </citation>
    <scope>NUCLEOTIDE SEQUENCE</scope>
    <source>
        <strain evidence="2">CBS 175.79</strain>
    </source>
</reference>
<feature type="transmembrane region" description="Helical" evidence="1">
    <location>
        <begin position="12"/>
        <end position="37"/>
    </location>
</feature>
<dbReference type="RefSeq" id="XP_033377581.1">
    <property type="nucleotide sequence ID" value="XM_033534714.1"/>
</dbReference>
<dbReference type="GeneID" id="54292111"/>
<proteinExistence type="predicted"/>
<name>A0A6A5X8H0_9PLEO</name>
<sequence>MCEVVDFGKMYYDLCILMAITMVCFCSLGTLEVFVAYGDLLVQTSLFGLATNAIWRGCGAIIAQHIANQ</sequence>
<keyword evidence="1" id="KW-0472">Membrane</keyword>
<keyword evidence="1" id="KW-0812">Transmembrane</keyword>
<organism evidence="2 3">
    <name type="scientific">Aaosphaeria arxii CBS 175.79</name>
    <dbReference type="NCBI Taxonomy" id="1450172"/>
    <lineage>
        <taxon>Eukaryota</taxon>
        <taxon>Fungi</taxon>
        <taxon>Dikarya</taxon>
        <taxon>Ascomycota</taxon>
        <taxon>Pezizomycotina</taxon>
        <taxon>Dothideomycetes</taxon>
        <taxon>Pleosporomycetidae</taxon>
        <taxon>Pleosporales</taxon>
        <taxon>Pleosporales incertae sedis</taxon>
        <taxon>Aaosphaeria</taxon>
    </lineage>
</organism>
<evidence type="ECO:0000256" key="1">
    <source>
        <dbReference type="SAM" id="Phobius"/>
    </source>
</evidence>
<keyword evidence="1" id="KW-1133">Transmembrane helix</keyword>
<evidence type="ECO:0000313" key="3">
    <source>
        <dbReference type="Proteomes" id="UP000799778"/>
    </source>
</evidence>
<dbReference type="Proteomes" id="UP000799778">
    <property type="component" value="Unassembled WGS sequence"/>
</dbReference>
<dbReference type="AlphaFoldDB" id="A0A6A5X8H0"/>